<dbReference type="RefSeq" id="XP_024677895.1">
    <property type="nucleotide sequence ID" value="XM_024825270.1"/>
</dbReference>
<comment type="caution">
    <text evidence="1">The sequence shown here is derived from an EMBL/GenBank/DDBJ whole genome shotgun (WGS) entry which is preliminary data.</text>
</comment>
<keyword evidence="2" id="KW-1185">Reference proteome</keyword>
<accession>A0A2I1BV81</accession>
<dbReference type="GeneID" id="36532595"/>
<organism evidence="1 2">
    <name type="scientific">Aspergillus novofumigatus (strain IBT 16806)</name>
    <dbReference type="NCBI Taxonomy" id="1392255"/>
    <lineage>
        <taxon>Eukaryota</taxon>
        <taxon>Fungi</taxon>
        <taxon>Dikarya</taxon>
        <taxon>Ascomycota</taxon>
        <taxon>Pezizomycotina</taxon>
        <taxon>Eurotiomycetes</taxon>
        <taxon>Eurotiomycetidae</taxon>
        <taxon>Eurotiales</taxon>
        <taxon>Aspergillaceae</taxon>
        <taxon>Aspergillus</taxon>
        <taxon>Aspergillus subgen. Fumigati</taxon>
    </lineage>
</organism>
<dbReference type="AlphaFoldDB" id="A0A2I1BV81"/>
<sequence length="186" mass="21287">MTKTAAVKLIDFLQGLTVPIASLSTERASYDSPYLSESQTWRCWHHGKLPIPSRQPHIDVGPFTYFGNEPYSFIRFLPEKFRKVLQDYQSHRQQLVTIPGSEEPMVTSVHVVVGNRAGMLKYEHDSFARNRPLNDKDYNIVSYFFAVIILKAPRLDFPLQSLVIPVTQTDDILSVCRSDQRPPIGH</sequence>
<protein>
    <submittedName>
        <fullName evidence="1">Uncharacterized protein</fullName>
    </submittedName>
</protein>
<gene>
    <name evidence="1" type="ORF">P174DRAFT_425229</name>
</gene>
<dbReference type="VEuPathDB" id="FungiDB:P174DRAFT_425229"/>
<name>A0A2I1BV81_ASPN1</name>
<dbReference type="EMBL" id="MSZS01000010">
    <property type="protein sequence ID" value="PKX89300.1"/>
    <property type="molecule type" value="Genomic_DNA"/>
</dbReference>
<evidence type="ECO:0000313" key="2">
    <source>
        <dbReference type="Proteomes" id="UP000234474"/>
    </source>
</evidence>
<proteinExistence type="predicted"/>
<evidence type="ECO:0000313" key="1">
    <source>
        <dbReference type="EMBL" id="PKX89300.1"/>
    </source>
</evidence>
<dbReference type="Proteomes" id="UP000234474">
    <property type="component" value="Unassembled WGS sequence"/>
</dbReference>
<reference evidence="2" key="1">
    <citation type="journal article" date="2018" name="Proc. Natl. Acad. Sci. U.S.A.">
        <title>Linking secondary metabolites to gene clusters through genome sequencing of six diverse Aspergillus species.</title>
        <authorList>
            <person name="Kaerboelling I."/>
            <person name="Vesth T.C."/>
            <person name="Frisvad J.C."/>
            <person name="Nybo J.L."/>
            <person name="Theobald S."/>
            <person name="Kuo A."/>
            <person name="Bowyer P."/>
            <person name="Matsuda Y."/>
            <person name="Mondo S."/>
            <person name="Lyhne E.K."/>
            <person name="Kogle M.E."/>
            <person name="Clum A."/>
            <person name="Lipzen A."/>
            <person name="Salamov A."/>
            <person name="Ngan C.Y."/>
            <person name="Daum C."/>
            <person name="Chiniquy J."/>
            <person name="Barry K."/>
            <person name="LaButti K."/>
            <person name="Haridas S."/>
            <person name="Simmons B.A."/>
            <person name="Magnuson J.K."/>
            <person name="Mortensen U.H."/>
            <person name="Larsen T.O."/>
            <person name="Grigoriev I.V."/>
            <person name="Baker S.E."/>
            <person name="Andersen M.R."/>
        </authorList>
    </citation>
    <scope>NUCLEOTIDE SEQUENCE [LARGE SCALE GENOMIC DNA]</scope>
    <source>
        <strain evidence="2">IBT 16806</strain>
    </source>
</reference>